<comment type="caution">
    <text evidence="5">The sequence shown here is derived from an EMBL/GenBank/DDBJ whole genome shotgun (WGS) entry which is preliminary data.</text>
</comment>
<feature type="binding site" evidence="4">
    <location>
        <position position="66"/>
    </location>
    <ligand>
        <name>S-adenosyl-L-methionine</name>
        <dbReference type="ChEBI" id="CHEBI:59789"/>
    </ligand>
</feature>
<dbReference type="GO" id="GO:0008171">
    <property type="term" value="F:O-methyltransferase activity"/>
    <property type="evidence" value="ECO:0007669"/>
    <property type="project" value="InterPro"/>
</dbReference>
<keyword evidence="1 4" id="KW-0489">Methyltransferase</keyword>
<evidence type="ECO:0000313" key="5">
    <source>
        <dbReference type="EMBL" id="MTT32462.1"/>
    </source>
</evidence>
<comment type="function">
    <text evidence="4">Catalyzes the methylation of 5-hydroxyuridine (ho5U) to form 5-methoxyuridine (mo5U) at position 34 in tRNAs.</text>
</comment>
<evidence type="ECO:0000256" key="3">
    <source>
        <dbReference type="ARBA" id="ARBA00022691"/>
    </source>
</evidence>
<comment type="subunit">
    <text evidence="4">Homodimer.</text>
</comment>
<protein>
    <recommendedName>
        <fullName evidence="4">tRNA 5-hydroxyuridine methyltransferase</fullName>
        <ecNumber evidence="4">2.1.1.-</ecNumber>
    </recommendedName>
    <alternativeName>
        <fullName evidence="4">ho5U methyltransferase</fullName>
    </alternativeName>
</protein>
<evidence type="ECO:0000256" key="2">
    <source>
        <dbReference type="ARBA" id="ARBA00022679"/>
    </source>
</evidence>
<dbReference type="HAMAP" id="MF_02217">
    <property type="entry name" value="TrmR_methyltr"/>
    <property type="match status" value="1"/>
</dbReference>
<keyword evidence="2 4" id="KW-0808">Transferase</keyword>
<dbReference type="InterPro" id="IPR043675">
    <property type="entry name" value="TrmR_methyltr"/>
</dbReference>
<name>A0A6N8CQN6_9BACI</name>
<keyword evidence="4" id="KW-0479">Metal-binding</keyword>
<organism evidence="5 6">
    <name type="scientific">Terrilactibacillus tamarindi</name>
    <dbReference type="NCBI Taxonomy" id="2599694"/>
    <lineage>
        <taxon>Bacteria</taxon>
        <taxon>Bacillati</taxon>
        <taxon>Bacillota</taxon>
        <taxon>Bacilli</taxon>
        <taxon>Bacillales</taxon>
        <taxon>Bacillaceae</taxon>
        <taxon>Terrilactibacillus</taxon>
    </lineage>
</organism>
<accession>A0A6N8CQN6</accession>
<gene>
    <name evidence="4" type="primary">trmR</name>
    <name evidence="5" type="ORF">GMB86_10640</name>
</gene>
<feature type="binding site" evidence="4">
    <location>
        <position position="83"/>
    </location>
    <ligand>
        <name>S-adenosyl-L-methionine</name>
        <dbReference type="ChEBI" id="CHEBI:59789"/>
    </ligand>
</feature>
<dbReference type="GO" id="GO:0016300">
    <property type="term" value="F:tRNA (uridine) methyltransferase activity"/>
    <property type="evidence" value="ECO:0007669"/>
    <property type="project" value="UniProtKB-UniRule"/>
</dbReference>
<dbReference type="AlphaFoldDB" id="A0A6N8CQN6"/>
<dbReference type="CDD" id="cd02440">
    <property type="entry name" value="AdoMet_MTases"/>
    <property type="match status" value="1"/>
</dbReference>
<dbReference type="GO" id="GO:0000287">
    <property type="term" value="F:magnesium ion binding"/>
    <property type="evidence" value="ECO:0007669"/>
    <property type="project" value="UniProtKB-UniRule"/>
</dbReference>
<proteinExistence type="inferred from homology"/>
<dbReference type="InterPro" id="IPR029063">
    <property type="entry name" value="SAM-dependent_MTases_sf"/>
</dbReference>
<dbReference type="PANTHER" id="PTHR10509:SF14">
    <property type="entry name" value="CAFFEOYL-COA O-METHYLTRANSFERASE 3-RELATED"/>
    <property type="match status" value="1"/>
</dbReference>
<evidence type="ECO:0000256" key="4">
    <source>
        <dbReference type="HAMAP-Rule" id="MF_02217"/>
    </source>
</evidence>
<feature type="binding site" evidence="4">
    <location>
        <position position="157"/>
    </location>
    <ligand>
        <name>Mg(2+)</name>
        <dbReference type="ChEBI" id="CHEBI:18420"/>
    </ligand>
</feature>
<dbReference type="OrthoDB" id="9799672at2"/>
<feature type="binding site" evidence="4">
    <location>
        <position position="131"/>
    </location>
    <ligand>
        <name>Mg(2+)</name>
        <dbReference type="ChEBI" id="CHEBI:18420"/>
    </ligand>
</feature>
<keyword evidence="4" id="KW-0819">tRNA processing</keyword>
<dbReference type="EMBL" id="WNHB01000016">
    <property type="protein sequence ID" value="MTT32462.1"/>
    <property type="molecule type" value="Genomic_DNA"/>
</dbReference>
<dbReference type="GO" id="GO:0008757">
    <property type="term" value="F:S-adenosylmethionine-dependent methyltransferase activity"/>
    <property type="evidence" value="ECO:0007669"/>
    <property type="project" value="TreeGrafter"/>
</dbReference>
<comment type="catalytic activity">
    <reaction evidence="4">
        <text>5-hydroxyuridine(34) in tRNA + S-adenosyl-L-methionine = 5-methoxyuridine(34) in tRNA + S-adenosyl-L-homocysteine + H(+)</text>
        <dbReference type="Rhea" id="RHEA:60524"/>
        <dbReference type="Rhea" id="RHEA-COMP:13381"/>
        <dbReference type="Rhea" id="RHEA-COMP:15591"/>
        <dbReference type="ChEBI" id="CHEBI:15378"/>
        <dbReference type="ChEBI" id="CHEBI:57856"/>
        <dbReference type="ChEBI" id="CHEBI:59789"/>
        <dbReference type="ChEBI" id="CHEBI:136877"/>
        <dbReference type="ChEBI" id="CHEBI:143860"/>
    </reaction>
</comment>
<feature type="binding site" evidence="4">
    <location>
        <position position="131"/>
    </location>
    <ligand>
        <name>S-adenosyl-L-methionine</name>
        <dbReference type="ChEBI" id="CHEBI:59789"/>
    </ligand>
</feature>
<feature type="binding site" evidence="4">
    <location>
        <position position="158"/>
    </location>
    <ligand>
        <name>Mg(2+)</name>
        <dbReference type="ChEBI" id="CHEBI:18420"/>
    </ligand>
</feature>
<keyword evidence="4" id="KW-0460">Magnesium</keyword>
<comment type="similarity">
    <text evidence="4">Belongs to the class I-like SAM-binding methyltransferase superfamily. Cation-dependent O-methyltransferase family.</text>
</comment>
<sequence length="220" mass="25452">MDYEVLSRYIASFVPEDDESIERIEKEARERGIPIMQRESMAFLQQLIRWLQPKRILEIGTAVGFSAIKMHLSNREPLIYTIERDEAMYQEACENVKNLKLEEAIYPILGDAGELISEIKNNGPFDLIFIDAAKVQYQKFFDLYSPLLADGGTIVSDNILFHGLVIDPDNLENRRAKRLGRKMNQFNQWLSKQHEYSTVFLTLGDGLALSTKKRDKDFKD</sequence>
<dbReference type="PANTHER" id="PTHR10509">
    <property type="entry name" value="O-METHYLTRANSFERASE-RELATED"/>
    <property type="match status" value="1"/>
</dbReference>
<dbReference type="Gene3D" id="3.40.50.150">
    <property type="entry name" value="Vaccinia Virus protein VP39"/>
    <property type="match status" value="1"/>
</dbReference>
<evidence type="ECO:0000313" key="6">
    <source>
        <dbReference type="Proteomes" id="UP000440978"/>
    </source>
</evidence>
<dbReference type="InterPro" id="IPR050362">
    <property type="entry name" value="Cation-dep_OMT"/>
</dbReference>
<dbReference type="EC" id="2.1.1.-" evidence="4"/>
<dbReference type="Proteomes" id="UP000440978">
    <property type="component" value="Unassembled WGS sequence"/>
</dbReference>
<dbReference type="GO" id="GO:0030488">
    <property type="term" value="P:tRNA methylation"/>
    <property type="evidence" value="ECO:0007669"/>
    <property type="project" value="UniProtKB-UniRule"/>
</dbReference>
<reference evidence="5 6" key="1">
    <citation type="submission" date="2019-11" db="EMBL/GenBank/DDBJ databases">
        <title>Terrilactibacillus tamarindus sp. nov. BCM23-1 isolated from bark of Tamarindus indica.</title>
        <authorList>
            <person name="Kingkaew E."/>
            <person name="Tanasupawat S."/>
        </authorList>
    </citation>
    <scope>NUCLEOTIDE SEQUENCE [LARGE SCALE GENOMIC DNA]</scope>
    <source>
        <strain evidence="5 6">BCM23-1</strain>
    </source>
</reference>
<dbReference type="InterPro" id="IPR002935">
    <property type="entry name" value="SAM_O-MeTrfase"/>
</dbReference>
<dbReference type="Pfam" id="PF01596">
    <property type="entry name" value="Methyltransf_3"/>
    <property type="match status" value="1"/>
</dbReference>
<feature type="binding site" evidence="4">
    <location>
        <begin position="111"/>
        <end position="112"/>
    </location>
    <ligand>
        <name>S-adenosyl-L-methionine</name>
        <dbReference type="ChEBI" id="CHEBI:59789"/>
    </ligand>
</feature>
<keyword evidence="3 4" id="KW-0949">S-adenosyl-L-methionine</keyword>
<dbReference type="SUPFAM" id="SSF53335">
    <property type="entry name" value="S-adenosyl-L-methionine-dependent methyltransferases"/>
    <property type="match status" value="1"/>
</dbReference>
<keyword evidence="6" id="KW-1185">Reference proteome</keyword>
<feature type="binding site" evidence="4">
    <location>
        <position position="36"/>
    </location>
    <ligand>
        <name>S-adenosyl-L-methionine</name>
        <dbReference type="ChEBI" id="CHEBI:59789"/>
    </ligand>
</feature>
<dbReference type="PROSITE" id="PS51682">
    <property type="entry name" value="SAM_OMT_I"/>
    <property type="match status" value="1"/>
</dbReference>
<evidence type="ECO:0000256" key="1">
    <source>
        <dbReference type="ARBA" id="ARBA00022603"/>
    </source>
</evidence>